<dbReference type="EMBL" id="SPVF01000133">
    <property type="protein sequence ID" value="TFW20277.1"/>
    <property type="molecule type" value="Genomic_DNA"/>
</dbReference>
<feature type="chain" id="PRO_5021468007" description="Pyrrolo-quinoline quinone" evidence="2">
    <location>
        <begin position="20"/>
        <end position="526"/>
    </location>
</feature>
<dbReference type="Proteomes" id="UP000298438">
    <property type="component" value="Unassembled WGS sequence"/>
</dbReference>
<feature type="region of interest" description="Disordered" evidence="1">
    <location>
        <begin position="26"/>
        <end position="51"/>
    </location>
</feature>
<evidence type="ECO:0008006" key="5">
    <source>
        <dbReference type="Google" id="ProtNLM"/>
    </source>
</evidence>
<dbReference type="PROSITE" id="PS51257">
    <property type="entry name" value="PROKAR_LIPOPROTEIN"/>
    <property type="match status" value="1"/>
</dbReference>
<feature type="signal peptide" evidence="2">
    <location>
        <begin position="1"/>
        <end position="19"/>
    </location>
</feature>
<dbReference type="OrthoDB" id="7533321at2"/>
<organism evidence="3 4">
    <name type="scientific">Zemynaea arenosa</name>
    <dbReference type="NCBI Taxonomy" id="2561931"/>
    <lineage>
        <taxon>Bacteria</taxon>
        <taxon>Pseudomonadati</taxon>
        <taxon>Pseudomonadota</taxon>
        <taxon>Betaproteobacteria</taxon>
        <taxon>Burkholderiales</taxon>
        <taxon>Oxalobacteraceae</taxon>
        <taxon>Telluria group</taxon>
        <taxon>Zemynaea</taxon>
    </lineage>
</organism>
<proteinExistence type="predicted"/>
<protein>
    <recommendedName>
        <fullName evidence="5">Pyrrolo-quinoline quinone</fullName>
    </recommendedName>
</protein>
<feature type="compositionally biased region" description="Pro residues" evidence="1">
    <location>
        <begin position="33"/>
        <end position="44"/>
    </location>
</feature>
<dbReference type="Gene3D" id="2.130.10.10">
    <property type="entry name" value="YVTN repeat-like/Quinoprotein amine dehydrogenase"/>
    <property type="match status" value="1"/>
</dbReference>
<dbReference type="SUPFAM" id="SSF75011">
    <property type="entry name" value="3-carboxy-cis,cis-mucoante lactonizing enzyme"/>
    <property type="match status" value="1"/>
</dbReference>
<evidence type="ECO:0000313" key="3">
    <source>
        <dbReference type="EMBL" id="TFW20277.1"/>
    </source>
</evidence>
<comment type="caution">
    <text evidence="3">The sequence shown here is derived from an EMBL/GenBank/DDBJ whole genome shotgun (WGS) entry which is preliminary data.</text>
</comment>
<evidence type="ECO:0000256" key="1">
    <source>
        <dbReference type="SAM" id="MobiDB-lite"/>
    </source>
</evidence>
<dbReference type="RefSeq" id="WP_135207181.1">
    <property type="nucleotide sequence ID" value="NZ_SPVF01000133.1"/>
</dbReference>
<dbReference type="InterPro" id="IPR015943">
    <property type="entry name" value="WD40/YVTN_repeat-like_dom_sf"/>
</dbReference>
<keyword evidence="2" id="KW-0732">Signal</keyword>
<gene>
    <name evidence="3" type="ORF">E4L96_10550</name>
</gene>
<sequence length="526" mass="55002">MKVNEMRALLAVAAVVALASCGGGGGGSSPVVVDPPPPPPPPPVAVNGPAWTSYGSDAQHSSLGQIATQPLKRVVWQTQVDQAPTYTAQGYLLVHYGSPVITTKNTVIIPIKRSATKFGFDARDGSNGDLKYSVESDYVMPPHNWTPPYNVTLTAANRVYAAGAGGKVYYRDDADSATSTTQTAYFYDSAVYTANKAALDANVIIDTPITADSAGNIYFGFIANAGNPANLKSGIARIGADGKGSWAAATTLAADPAIVKVAMNSAPAVSKDGKTLYVVVNSGSNGFGYLVALDAATLAAKSRVKLMDPYDKAPARVTDDSTASPTVGPDGEVYIGVLEYTPAQHNQRGWLLHYSADLAQTLIPGSFGWDDTPSIVPASMVPSYTGSSSYLITTKYNNYGRSGSGDSKNKVAVLDPHAAQGDSIAQTASVQVMKEILTILGPTPDPNYPGGVTEWCVNVAAVDPATKSILVNSEDGHLYRWDLATNTLSENVKFNNGLGESYTPTAIGADGKVYAINNARLYAVGQ</sequence>
<evidence type="ECO:0000313" key="4">
    <source>
        <dbReference type="Proteomes" id="UP000298438"/>
    </source>
</evidence>
<name>A0A4Y9SCR2_9BURK</name>
<keyword evidence="4" id="KW-1185">Reference proteome</keyword>
<reference evidence="3 4" key="1">
    <citation type="submission" date="2019-03" db="EMBL/GenBank/DDBJ databases">
        <title>Draft Genome Sequence of Massilia arenosa sp. nov., a Novel Massilia Species Isolated from a Sandy-loam Maize Soil.</title>
        <authorList>
            <person name="Raths R."/>
            <person name="Peta V."/>
            <person name="Bucking H."/>
        </authorList>
    </citation>
    <scope>NUCLEOTIDE SEQUENCE [LARGE SCALE GENOMIC DNA]</scope>
    <source>
        <strain evidence="3 4">MC02</strain>
    </source>
</reference>
<dbReference type="AlphaFoldDB" id="A0A4Y9SCR2"/>
<accession>A0A4Y9SCR2</accession>
<evidence type="ECO:0000256" key="2">
    <source>
        <dbReference type="SAM" id="SignalP"/>
    </source>
</evidence>